<organism evidence="2 4">
    <name type="scientific">Candidatus Phosphoribacter hodrii</name>
    <dbReference type="NCBI Taxonomy" id="2953743"/>
    <lineage>
        <taxon>Bacteria</taxon>
        <taxon>Bacillati</taxon>
        <taxon>Actinomycetota</taxon>
        <taxon>Actinomycetes</taxon>
        <taxon>Micrococcales</taxon>
        <taxon>Dermatophilaceae</taxon>
        <taxon>Candidatus Phosphoribacter</taxon>
    </lineage>
</organism>
<dbReference type="Gene3D" id="1.20.150.30">
    <property type="entry name" value="Zincin-like metallopeptidase, N-terminal domain"/>
    <property type="match status" value="1"/>
</dbReference>
<evidence type="ECO:0000313" key="2">
    <source>
        <dbReference type="EMBL" id="MBK6300814.1"/>
    </source>
</evidence>
<dbReference type="InterPro" id="IPR042271">
    <property type="entry name" value="Zinicin_2_N"/>
</dbReference>
<proteinExistence type="predicted"/>
<dbReference type="EMBL" id="JADKGK010000024">
    <property type="protein sequence ID" value="MBL0005336.1"/>
    <property type="molecule type" value="Genomic_DNA"/>
</dbReference>
<evidence type="ECO:0000313" key="3">
    <source>
        <dbReference type="EMBL" id="MBL0005336.1"/>
    </source>
</evidence>
<dbReference type="EMBL" id="JADIXZ010000004">
    <property type="protein sequence ID" value="MBK6300814.1"/>
    <property type="molecule type" value="Genomic_DNA"/>
</dbReference>
<dbReference type="NCBIfam" id="TIGR03624">
    <property type="entry name" value="putative hydrolase"/>
    <property type="match status" value="1"/>
</dbReference>
<keyword evidence="2" id="KW-0645">Protease</keyword>
<keyword evidence="2" id="KW-0482">Metalloprotease</keyword>
<protein>
    <submittedName>
        <fullName evidence="2">Zinc-dependent metalloprotease</fullName>
    </submittedName>
</protein>
<dbReference type="GO" id="GO:0008237">
    <property type="term" value="F:metallopeptidase activity"/>
    <property type="evidence" value="ECO:0007669"/>
    <property type="project" value="UniProtKB-KW"/>
</dbReference>
<dbReference type="Proteomes" id="UP000718281">
    <property type="component" value="Unassembled WGS sequence"/>
</dbReference>
<evidence type="ECO:0000256" key="1">
    <source>
        <dbReference type="SAM" id="MobiDB-lite"/>
    </source>
</evidence>
<dbReference type="PANTHER" id="PTHR39420:SF2">
    <property type="entry name" value="HYDROLASE"/>
    <property type="match status" value="1"/>
</dbReference>
<evidence type="ECO:0000313" key="4">
    <source>
        <dbReference type="Proteomes" id="UP000718281"/>
    </source>
</evidence>
<feature type="region of interest" description="Disordered" evidence="1">
    <location>
        <begin position="1"/>
        <end position="49"/>
    </location>
</feature>
<dbReference type="PANTHER" id="PTHR39420">
    <property type="match status" value="1"/>
</dbReference>
<keyword evidence="2" id="KW-0378">Hydrolase</keyword>
<comment type="caution">
    <text evidence="2">The sequence shown here is derived from an EMBL/GenBank/DDBJ whole genome shotgun (WGS) entry which is preliminary data.</text>
</comment>
<dbReference type="SUPFAM" id="SSF55486">
    <property type="entry name" value="Metalloproteases ('zincins'), catalytic domain"/>
    <property type="match status" value="1"/>
</dbReference>
<accession>A0A935CDD8</accession>
<gene>
    <name evidence="2" type="ORF">IPF40_07100</name>
    <name evidence="3" type="ORF">IPP00_15605</name>
</gene>
<dbReference type="Pfam" id="PF10103">
    <property type="entry name" value="Zincin_2"/>
    <property type="match status" value="1"/>
</dbReference>
<feature type="compositionally biased region" description="Acidic residues" evidence="1">
    <location>
        <begin position="1"/>
        <end position="16"/>
    </location>
</feature>
<dbReference type="Proteomes" id="UP000886632">
    <property type="component" value="Unassembled WGS sequence"/>
</dbReference>
<dbReference type="InterPro" id="IPR018766">
    <property type="entry name" value="Zinicin_2"/>
</dbReference>
<name>A0A935CDD8_9MICO</name>
<sequence>MSEPNDDAAAVPDDEASVPSGSQRPTGGPQDRPGATGANQPGGIPDLEPLVRELFGPDATLPPELTELLGALRADPTGSPLAGMLQAQFRSLFAPASTADRVATATDLARKVVAAKGDPSVGPVQRRAVEEAVAVARLWLDPVTALDSPTGPALALSGAEWVQATTPRWYALVEPVSDGVTAAAGAALRAQVEQLGGLSGGLEGVPELQALLGAIPGGAGLASGAGLWAQIGPALDHLSAGMFGAQLGQAVGTLAGDVLSGTEVGLPLMDSGAVALLPEQVSEFARGLEVDEGQVRLYLAVREAARVRLFAEVPWLAAQLEAAVRDYGRNVAIDTDAIEEAVRSVELTDLSNLSAMQEAFSQAQLFGRRTTPEQDAALIRLEATLALVEGWVDLVTDQAVAAHLPQAHALGEAVRRRRAGGPAQRAFAGLVGLELRPRRLRDARNLWAALEDAGGVELRDGSWAHPDLAPAAADLDDPLGYVDRRQHPAAPDEMDAELDRLLSGQDPDAL</sequence>
<reference evidence="2 4" key="1">
    <citation type="submission" date="2020-10" db="EMBL/GenBank/DDBJ databases">
        <title>Connecting structure to function with the recovery of over 1000 high-quality activated sludge metagenome-assembled genomes encoding full-length rRNA genes using long-read sequencing.</title>
        <authorList>
            <person name="Singleton C.M."/>
            <person name="Petriglieri F."/>
            <person name="Kristensen J.M."/>
            <person name="Kirkegaard R.H."/>
            <person name="Michaelsen T.Y."/>
            <person name="Andersen M.H."/>
            <person name="Karst S.M."/>
            <person name="Dueholm M.S."/>
            <person name="Nielsen P.H."/>
            <person name="Albertsen M."/>
        </authorList>
    </citation>
    <scope>NUCLEOTIDE SEQUENCE [LARGE SCALE GENOMIC DNA]</scope>
    <source>
        <strain evidence="2">AalE_18-Q3-R2-46_BAT3C.188</strain>
        <strain evidence="3">Ribe_18-Q3-R11-54_MAXAC.001</strain>
    </source>
</reference>
<dbReference type="AlphaFoldDB" id="A0A935CDD8"/>